<proteinExistence type="inferred from homology"/>
<dbReference type="EMBL" id="LGUF01000007">
    <property type="protein sequence ID" value="KON88388.1"/>
    <property type="molecule type" value="Genomic_DNA"/>
</dbReference>
<comment type="subcellular location">
    <subcellularLocation>
        <location evidence="4">Cell envelope</location>
    </subcellularLocation>
</comment>
<dbReference type="PROSITE" id="PS00786">
    <property type="entry name" value="5_NUCLEOTIDASE_2"/>
    <property type="match status" value="1"/>
</dbReference>
<dbReference type="OrthoDB" id="9801679at2"/>
<evidence type="ECO:0000259" key="9">
    <source>
        <dbReference type="Pfam" id="PF00149"/>
    </source>
</evidence>
<evidence type="ECO:0000256" key="4">
    <source>
        <dbReference type="ARBA" id="ARBA00004196"/>
    </source>
</evidence>
<evidence type="ECO:0000256" key="2">
    <source>
        <dbReference type="ARBA" id="ARBA00001730"/>
    </source>
</evidence>
<dbReference type="PRINTS" id="PR01607">
    <property type="entry name" value="APYRASEFAMLY"/>
</dbReference>
<dbReference type="GO" id="GO:0030288">
    <property type="term" value="C:outer membrane-bounded periplasmic space"/>
    <property type="evidence" value="ECO:0007669"/>
    <property type="project" value="TreeGrafter"/>
</dbReference>
<dbReference type="AlphaFoldDB" id="A0A0M0GF27"/>
<gene>
    <name evidence="10" type="ORF">AF332_17295</name>
</gene>
<evidence type="ECO:0000256" key="5">
    <source>
        <dbReference type="ARBA" id="ARBA00006654"/>
    </source>
</evidence>
<dbReference type="GO" id="GO:0008663">
    <property type="term" value="F:2',3'-cyclic-nucleotide 2'-phosphodiesterase activity"/>
    <property type="evidence" value="ECO:0007669"/>
    <property type="project" value="UniProtKB-EC"/>
</dbReference>
<comment type="similarity">
    <text evidence="5 8">Belongs to the 5'-nucleotidase family.</text>
</comment>
<keyword evidence="6 8" id="KW-0378">Hydrolase</keyword>
<dbReference type="PROSITE" id="PS00785">
    <property type="entry name" value="5_NUCLEOTIDASE_1"/>
    <property type="match status" value="1"/>
</dbReference>
<dbReference type="RefSeq" id="WP_053435765.1">
    <property type="nucleotide sequence ID" value="NZ_LGUF01000007.1"/>
</dbReference>
<dbReference type="InterPro" id="IPR004843">
    <property type="entry name" value="Calcineurin-like_PHP"/>
</dbReference>
<keyword evidence="11" id="KW-1185">Reference proteome</keyword>
<dbReference type="PANTHER" id="PTHR11575">
    <property type="entry name" value="5'-NUCLEOTIDASE-RELATED"/>
    <property type="match status" value="1"/>
</dbReference>
<comment type="catalytic activity">
    <reaction evidence="1">
        <text>a ribonucleoside 3'-phosphate + H2O = a ribonucleoside + phosphate</text>
        <dbReference type="Rhea" id="RHEA:10144"/>
        <dbReference type="ChEBI" id="CHEBI:13197"/>
        <dbReference type="ChEBI" id="CHEBI:15377"/>
        <dbReference type="ChEBI" id="CHEBI:18254"/>
        <dbReference type="ChEBI" id="CHEBI:43474"/>
        <dbReference type="EC" id="3.1.3.6"/>
    </reaction>
</comment>
<comment type="cofactor">
    <cofactor evidence="3">
        <name>a divalent metal cation</name>
        <dbReference type="ChEBI" id="CHEBI:60240"/>
    </cofactor>
</comment>
<protein>
    <recommendedName>
        <fullName evidence="9">Calcineurin-like phosphoesterase domain-containing protein</fullName>
    </recommendedName>
</protein>
<dbReference type="InterPro" id="IPR006179">
    <property type="entry name" value="5_nucleotidase/apyrase"/>
</dbReference>
<name>A0A0M0GF27_SPOGL</name>
<evidence type="ECO:0000256" key="7">
    <source>
        <dbReference type="ARBA" id="ARBA00023268"/>
    </source>
</evidence>
<dbReference type="CDD" id="cd07410">
    <property type="entry name" value="MPP_CpdB_N"/>
    <property type="match status" value="1"/>
</dbReference>
<dbReference type="InterPro" id="IPR041827">
    <property type="entry name" value="CpdB_N"/>
</dbReference>
<dbReference type="Pfam" id="PF00149">
    <property type="entry name" value="Metallophos"/>
    <property type="match status" value="1"/>
</dbReference>
<dbReference type="InterPro" id="IPR006146">
    <property type="entry name" value="5'-Nucleotdase_CS"/>
</dbReference>
<evidence type="ECO:0000313" key="11">
    <source>
        <dbReference type="Proteomes" id="UP000037109"/>
    </source>
</evidence>
<dbReference type="PATRIC" id="fig|1459.3.peg.3790"/>
<accession>A0A0M0GF27</accession>
<sequence length="380" mass="42696">MKKGMKKSLITLLLFIALLIVWNQTEAKVSGPQTIHLRLMETTDLHGNMIGFDYEDRKKTVEFGLSRTASLIKQARNESQNSLLFDNGDILEGNGLDEYAYRSHPLDMANIHPVFKAMNTLLYDAATVGNHEFNYGIDFMEASLSGANFPYVNANIYVEDRNQLDEDDLNYFNPYTILEKEVTDTSGQKHKLNVGVIGFITPIVAEWNKEYFRGNLKVKNIKETAEHFIPIMKSKGADIIVALAHTGLQSDKGLDEKKGNSVHALSKVKGIDAILFGHSHSVFPVKDELQKLPGIDLKTGTINGTAAVQAGYWGNHLGLIDLKIIYQDGEWKVKSSLSSIRPVYRTLNKKSREVIPADPLMEQIMKKDHNDALDYLKNKK</sequence>
<comment type="caution">
    <text evidence="10">The sequence shown here is derived from an EMBL/GenBank/DDBJ whole genome shotgun (WGS) entry which is preliminary data.</text>
</comment>
<evidence type="ECO:0000256" key="6">
    <source>
        <dbReference type="ARBA" id="ARBA00022801"/>
    </source>
</evidence>
<dbReference type="PANTHER" id="PTHR11575:SF6">
    <property type="entry name" value="2',3'-CYCLIC-NUCLEOTIDE 2'-PHOSPHODIESTERASE_3'-NUCLEOTIDASE"/>
    <property type="match status" value="1"/>
</dbReference>
<evidence type="ECO:0000256" key="8">
    <source>
        <dbReference type="RuleBase" id="RU362119"/>
    </source>
</evidence>
<dbReference type="GO" id="GO:0009166">
    <property type="term" value="P:nucleotide catabolic process"/>
    <property type="evidence" value="ECO:0007669"/>
    <property type="project" value="InterPro"/>
</dbReference>
<dbReference type="Gene3D" id="3.60.21.10">
    <property type="match status" value="1"/>
</dbReference>
<dbReference type="STRING" id="1459.AF332_17295"/>
<dbReference type="Proteomes" id="UP000037109">
    <property type="component" value="Unassembled WGS sequence"/>
</dbReference>
<organism evidence="10 11">
    <name type="scientific">Sporosarcina globispora</name>
    <name type="common">Bacillus globisporus</name>
    <dbReference type="NCBI Taxonomy" id="1459"/>
    <lineage>
        <taxon>Bacteria</taxon>
        <taxon>Bacillati</taxon>
        <taxon>Bacillota</taxon>
        <taxon>Bacilli</taxon>
        <taxon>Bacillales</taxon>
        <taxon>Caryophanaceae</taxon>
        <taxon>Sporosarcina</taxon>
    </lineage>
</organism>
<evidence type="ECO:0000256" key="3">
    <source>
        <dbReference type="ARBA" id="ARBA00001968"/>
    </source>
</evidence>
<evidence type="ECO:0000313" key="10">
    <source>
        <dbReference type="EMBL" id="KON88388.1"/>
    </source>
</evidence>
<dbReference type="SUPFAM" id="SSF56300">
    <property type="entry name" value="Metallo-dependent phosphatases"/>
    <property type="match status" value="1"/>
</dbReference>
<keyword evidence="7" id="KW-0511">Multifunctional enzyme</keyword>
<dbReference type="GO" id="GO:0000166">
    <property type="term" value="F:nucleotide binding"/>
    <property type="evidence" value="ECO:0007669"/>
    <property type="project" value="UniProtKB-KW"/>
</dbReference>
<dbReference type="InterPro" id="IPR029052">
    <property type="entry name" value="Metallo-depent_PP-like"/>
</dbReference>
<dbReference type="GO" id="GO:0008254">
    <property type="term" value="F:3'-nucleotidase activity"/>
    <property type="evidence" value="ECO:0007669"/>
    <property type="project" value="UniProtKB-EC"/>
</dbReference>
<reference evidence="11" key="1">
    <citation type="submission" date="2015-07" db="EMBL/GenBank/DDBJ databases">
        <title>Fjat-10036 dsm4.</title>
        <authorList>
            <person name="Liu B."/>
            <person name="Wang J."/>
            <person name="Zhu Y."/>
            <person name="Liu G."/>
            <person name="Chen Q."/>
            <person name="Chen Z."/>
            <person name="Lan J."/>
            <person name="Che J."/>
            <person name="Ge C."/>
            <person name="Shi H."/>
            <person name="Pan Z."/>
            <person name="Liu X."/>
        </authorList>
    </citation>
    <scope>NUCLEOTIDE SEQUENCE [LARGE SCALE GENOMIC DNA]</scope>
    <source>
        <strain evidence="11">DSM 4</strain>
    </source>
</reference>
<keyword evidence="8" id="KW-0547">Nucleotide-binding</keyword>
<comment type="catalytic activity">
    <reaction evidence="2">
        <text>a nucleoside 2',3'-cyclic phosphate + H2O = a nucleoside 3'-phosphate + H(+)</text>
        <dbReference type="Rhea" id="RHEA:19621"/>
        <dbReference type="ChEBI" id="CHEBI:15377"/>
        <dbReference type="ChEBI" id="CHEBI:15378"/>
        <dbReference type="ChEBI" id="CHEBI:66949"/>
        <dbReference type="ChEBI" id="CHEBI:66954"/>
        <dbReference type="EC" id="3.1.4.16"/>
    </reaction>
</comment>
<dbReference type="GO" id="GO:0046872">
    <property type="term" value="F:metal ion binding"/>
    <property type="evidence" value="ECO:0007669"/>
    <property type="project" value="InterPro"/>
</dbReference>
<feature type="domain" description="Calcineurin-like phosphoesterase" evidence="9">
    <location>
        <begin position="38"/>
        <end position="281"/>
    </location>
</feature>
<evidence type="ECO:0000256" key="1">
    <source>
        <dbReference type="ARBA" id="ARBA00000527"/>
    </source>
</evidence>